<reference evidence="3 4" key="1">
    <citation type="submission" date="2023-03" db="EMBL/GenBank/DDBJ databases">
        <authorList>
            <person name="Mo P."/>
        </authorList>
    </citation>
    <scope>NUCLEOTIDE SEQUENCE [LARGE SCALE GENOMIC DNA]</scope>
    <source>
        <strain evidence="3 4">HUAS 5</strain>
    </source>
</reference>
<protein>
    <recommendedName>
        <fullName evidence="5">Extensin</fullName>
    </recommendedName>
</protein>
<feature type="region of interest" description="Disordered" evidence="1">
    <location>
        <begin position="14"/>
        <end position="112"/>
    </location>
</feature>
<evidence type="ECO:0000313" key="4">
    <source>
        <dbReference type="Proteomes" id="UP001216440"/>
    </source>
</evidence>
<keyword evidence="2" id="KW-0812">Transmembrane</keyword>
<feature type="compositionally biased region" description="Basic residues" evidence="1">
    <location>
        <begin position="307"/>
        <end position="316"/>
    </location>
</feature>
<name>A0ABY8K0L4_9ACTN</name>
<keyword evidence="4" id="KW-1185">Reference proteome</keyword>
<feature type="transmembrane region" description="Helical" evidence="2">
    <location>
        <begin position="123"/>
        <end position="146"/>
    </location>
</feature>
<gene>
    <name evidence="3" type="ORF">PYS65_14085</name>
</gene>
<feature type="compositionally biased region" description="Low complexity" evidence="1">
    <location>
        <begin position="41"/>
        <end position="65"/>
    </location>
</feature>
<evidence type="ECO:0008006" key="5">
    <source>
        <dbReference type="Google" id="ProtNLM"/>
    </source>
</evidence>
<feature type="compositionally biased region" description="Low complexity" evidence="1">
    <location>
        <begin position="332"/>
        <end position="349"/>
    </location>
</feature>
<dbReference type="RefSeq" id="WP_279334310.1">
    <property type="nucleotide sequence ID" value="NZ_CP121682.1"/>
</dbReference>
<evidence type="ECO:0000313" key="3">
    <source>
        <dbReference type="EMBL" id="WGD41193.1"/>
    </source>
</evidence>
<evidence type="ECO:0000256" key="2">
    <source>
        <dbReference type="SAM" id="Phobius"/>
    </source>
</evidence>
<proteinExistence type="predicted"/>
<dbReference type="Proteomes" id="UP001216440">
    <property type="component" value="Chromosome"/>
</dbReference>
<keyword evidence="2" id="KW-0472">Membrane</keyword>
<evidence type="ECO:0000256" key="1">
    <source>
        <dbReference type="SAM" id="MobiDB-lite"/>
    </source>
</evidence>
<feature type="region of interest" description="Disordered" evidence="1">
    <location>
        <begin position="148"/>
        <end position="355"/>
    </location>
</feature>
<dbReference type="EMBL" id="CP121682">
    <property type="protein sequence ID" value="WGD41193.1"/>
    <property type="molecule type" value="Genomic_DNA"/>
</dbReference>
<feature type="compositionally biased region" description="Low complexity" evidence="1">
    <location>
        <begin position="285"/>
        <end position="295"/>
    </location>
</feature>
<feature type="compositionally biased region" description="Basic and acidic residues" evidence="1">
    <location>
        <begin position="29"/>
        <end position="38"/>
    </location>
</feature>
<feature type="compositionally biased region" description="Low complexity" evidence="1">
    <location>
        <begin position="148"/>
        <end position="168"/>
    </location>
</feature>
<sequence>MADEQYRWLNRETAERLLNGEPPEAADPATRDQAERLARTLGALSSPPPSAGEELPGEAAALAAFRKAREERAGRPHAAPSAPSAGDRATTRSADAGLIRIGAPGADGSGARRGLRWARPVRYGLAAALTVGMFGGAAVVAATGVLPASSAGSSGSDPAASAPATATPERPRPSPPPEEDPRGGAPPEGDLGKRPGDGETVTGQEDGPGAGEDGGTAARPGDPAVGAGRGQIASACRALRDGKKLQGHRKRVLENAAGGSSQVGPYCENVLAARDRGTGSGGGTSSDDSSGSGSTEQNNGAPDTRGKGKGKGKGKNRGNGNGNSGNQGTGNGNADSGGNNGNNGNNNGKGADKSG</sequence>
<keyword evidence="2" id="KW-1133">Transmembrane helix</keyword>
<accession>A0ABY8K0L4</accession>
<organism evidence="3 4">
    <name type="scientific">Streptomyces cathayae</name>
    <dbReference type="NCBI Taxonomy" id="3031124"/>
    <lineage>
        <taxon>Bacteria</taxon>
        <taxon>Bacillati</taxon>
        <taxon>Actinomycetota</taxon>
        <taxon>Actinomycetes</taxon>
        <taxon>Kitasatosporales</taxon>
        <taxon>Streptomycetaceae</taxon>
        <taxon>Streptomyces</taxon>
    </lineage>
</organism>
<feature type="compositionally biased region" description="Gly residues" evidence="1">
    <location>
        <begin position="317"/>
        <end position="331"/>
    </location>
</feature>